<dbReference type="EMBL" id="JAMKFB020000024">
    <property type="protein sequence ID" value="KAL0156234.1"/>
    <property type="molecule type" value="Genomic_DNA"/>
</dbReference>
<dbReference type="InterPro" id="IPR051998">
    <property type="entry name" value="Meteorin-like"/>
</dbReference>
<evidence type="ECO:0000256" key="2">
    <source>
        <dbReference type="ARBA" id="ARBA00005669"/>
    </source>
</evidence>
<evidence type="ECO:0000313" key="6">
    <source>
        <dbReference type="EMBL" id="KAL0156234.1"/>
    </source>
</evidence>
<protein>
    <recommendedName>
        <fullName evidence="8">Heparinase</fullName>
    </recommendedName>
</protein>
<evidence type="ECO:0000313" key="7">
    <source>
        <dbReference type="Proteomes" id="UP001529510"/>
    </source>
</evidence>
<dbReference type="GO" id="GO:0005576">
    <property type="term" value="C:extracellular region"/>
    <property type="evidence" value="ECO:0007669"/>
    <property type="project" value="UniProtKB-SubCell"/>
</dbReference>
<comment type="subcellular location">
    <subcellularLocation>
        <location evidence="1">Secreted</location>
    </subcellularLocation>
</comment>
<evidence type="ECO:0000256" key="3">
    <source>
        <dbReference type="ARBA" id="ARBA00022525"/>
    </source>
</evidence>
<dbReference type="PANTHER" id="PTHR28593:SF2">
    <property type="entry name" value="METEORIN"/>
    <property type="match status" value="1"/>
</dbReference>
<evidence type="ECO:0000256" key="5">
    <source>
        <dbReference type="ARBA" id="ARBA00023157"/>
    </source>
</evidence>
<reference evidence="6 7" key="1">
    <citation type="submission" date="2024-05" db="EMBL/GenBank/DDBJ databases">
        <title>Genome sequencing and assembly of Indian major carp, Cirrhinus mrigala (Hamilton, 1822).</title>
        <authorList>
            <person name="Mohindra V."/>
            <person name="Chowdhury L.M."/>
            <person name="Lal K."/>
            <person name="Jena J.K."/>
        </authorList>
    </citation>
    <scope>NUCLEOTIDE SEQUENCE [LARGE SCALE GENOMIC DNA]</scope>
    <source>
        <strain evidence="6">CM1030</strain>
        <tissue evidence="6">Blood</tissue>
    </source>
</reference>
<dbReference type="Proteomes" id="UP001529510">
    <property type="component" value="Unassembled WGS sequence"/>
</dbReference>
<keyword evidence="7" id="KW-1185">Reference proteome</keyword>
<comment type="caution">
    <text evidence="6">The sequence shown here is derived from an EMBL/GenBank/DDBJ whole genome shotgun (WGS) entry which is preliminary data.</text>
</comment>
<dbReference type="AlphaFoldDB" id="A0ABD0N448"/>
<sequence length="123" mass="13368">CAEGSVEWLYPAGALRLTLAMGPGESSRSPVSACIKPDQHWGGAQLYLERDGILELLVGDETSETPGPARVRCFSAMPGERPALFLQATPHQDISRRIAAFRYELRGDWTAQPSINTDPIGSE</sequence>
<evidence type="ECO:0000256" key="1">
    <source>
        <dbReference type="ARBA" id="ARBA00004613"/>
    </source>
</evidence>
<feature type="non-terminal residue" evidence="6">
    <location>
        <position position="123"/>
    </location>
</feature>
<feature type="non-terminal residue" evidence="6">
    <location>
        <position position="1"/>
    </location>
</feature>
<keyword evidence="3" id="KW-0964">Secreted</keyword>
<keyword evidence="4" id="KW-0732">Signal</keyword>
<keyword evidence="5" id="KW-1015">Disulfide bond</keyword>
<evidence type="ECO:0008006" key="8">
    <source>
        <dbReference type="Google" id="ProtNLM"/>
    </source>
</evidence>
<gene>
    <name evidence="6" type="ORF">M9458_047480</name>
</gene>
<comment type="similarity">
    <text evidence="2">Belongs to the meteorin family.</text>
</comment>
<dbReference type="PANTHER" id="PTHR28593">
    <property type="entry name" value="METEORIN-LIKE PROTEIN"/>
    <property type="match status" value="1"/>
</dbReference>
<organism evidence="6 7">
    <name type="scientific">Cirrhinus mrigala</name>
    <name type="common">Mrigala</name>
    <dbReference type="NCBI Taxonomy" id="683832"/>
    <lineage>
        <taxon>Eukaryota</taxon>
        <taxon>Metazoa</taxon>
        <taxon>Chordata</taxon>
        <taxon>Craniata</taxon>
        <taxon>Vertebrata</taxon>
        <taxon>Euteleostomi</taxon>
        <taxon>Actinopterygii</taxon>
        <taxon>Neopterygii</taxon>
        <taxon>Teleostei</taxon>
        <taxon>Ostariophysi</taxon>
        <taxon>Cypriniformes</taxon>
        <taxon>Cyprinidae</taxon>
        <taxon>Labeoninae</taxon>
        <taxon>Labeonini</taxon>
        <taxon>Cirrhinus</taxon>
    </lineage>
</organism>
<accession>A0ABD0N448</accession>
<name>A0ABD0N448_CIRMR</name>
<evidence type="ECO:0000256" key="4">
    <source>
        <dbReference type="ARBA" id="ARBA00022729"/>
    </source>
</evidence>
<proteinExistence type="inferred from homology"/>